<dbReference type="PROSITE" id="PS51790">
    <property type="entry name" value="MSRB"/>
    <property type="match status" value="1"/>
</dbReference>
<evidence type="ECO:0000259" key="5">
    <source>
        <dbReference type="PROSITE" id="PS51790"/>
    </source>
</evidence>
<dbReference type="Pfam" id="PF01641">
    <property type="entry name" value="SelR"/>
    <property type="match status" value="1"/>
</dbReference>
<proteinExistence type="inferred from homology"/>
<feature type="domain" description="MsrB" evidence="5">
    <location>
        <begin position="8"/>
        <end position="130"/>
    </location>
</feature>
<dbReference type="NCBIfam" id="TIGR00357">
    <property type="entry name" value="peptide-methionine (R)-S-oxide reductase MsrB"/>
    <property type="match status" value="1"/>
</dbReference>
<keyword evidence="3" id="KW-0560">Oxidoreductase</keyword>
<dbReference type="PANTHER" id="PTHR10173:SF52">
    <property type="entry name" value="METHIONINE-R-SULFOXIDE REDUCTASE B1"/>
    <property type="match status" value="1"/>
</dbReference>
<evidence type="ECO:0000256" key="4">
    <source>
        <dbReference type="ARBA" id="ARBA00048488"/>
    </source>
</evidence>
<accession>A0ABQ1HXL5</accession>
<dbReference type="InterPro" id="IPR011057">
    <property type="entry name" value="Mss4-like_sf"/>
</dbReference>
<comment type="catalytic activity">
    <reaction evidence="4">
        <text>L-methionyl-[protein] + [thioredoxin]-disulfide + H2O = L-methionyl-(R)-S-oxide-[protein] + [thioredoxin]-dithiol</text>
        <dbReference type="Rhea" id="RHEA:24164"/>
        <dbReference type="Rhea" id="RHEA-COMP:10698"/>
        <dbReference type="Rhea" id="RHEA-COMP:10700"/>
        <dbReference type="Rhea" id="RHEA-COMP:12313"/>
        <dbReference type="Rhea" id="RHEA-COMP:12314"/>
        <dbReference type="ChEBI" id="CHEBI:15377"/>
        <dbReference type="ChEBI" id="CHEBI:16044"/>
        <dbReference type="ChEBI" id="CHEBI:29950"/>
        <dbReference type="ChEBI" id="CHEBI:45764"/>
        <dbReference type="ChEBI" id="CHEBI:50058"/>
        <dbReference type="EC" id="1.8.4.12"/>
    </reaction>
</comment>
<name>A0ABQ1HXL5_9ALTE</name>
<evidence type="ECO:0000313" key="7">
    <source>
        <dbReference type="Proteomes" id="UP000651977"/>
    </source>
</evidence>
<reference evidence="7" key="1">
    <citation type="journal article" date="2019" name="Int. J. Syst. Evol. Microbiol.">
        <title>The Global Catalogue of Microorganisms (GCM) 10K type strain sequencing project: providing services to taxonomists for standard genome sequencing and annotation.</title>
        <authorList>
            <consortium name="The Broad Institute Genomics Platform"/>
            <consortium name="The Broad Institute Genome Sequencing Center for Infectious Disease"/>
            <person name="Wu L."/>
            <person name="Ma J."/>
        </authorList>
    </citation>
    <scope>NUCLEOTIDE SEQUENCE [LARGE SCALE GENOMIC DNA]</scope>
    <source>
        <strain evidence="7">CGMCC 1.10131</strain>
    </source>
</reference>
<protein>
    <recommendedName>
        <fullName evidence="2">peptide-methionine (R)-S-oxide reductase</fullName>
        <ecNumber evidence="2">1.8.4.12</ecNumber>
    </recommendedName>
</protein>
<dbReference type="SUPFAM" id="SSF51316">
    <property type="entry name" value="Mss4-like"/>
    <property type="match status" value="1"/>
</dbReference>
<dbReference type="Gene3D" id="2.170.150.20">
    <property type="entry name" value="Peptide methionine sulfoxide reductase"/>
    <property type="match status" value="1"/>
</dbReference>
<organism evidence="6 7">
    <name type="scientific">Agarivorans gilvus</name>
    <dbReference type="NCBI Taxonomy" id="680279"/>
    <lineage>
        <taxon>Bacteria</taxon>
        <taxon>Pseudomonadati</taxon>
        <taxon>Pseudomonadota</taxon>
        <taxon>Gammaproteobacteria</taxon>
        <taxon>Alteromonadales</taxon>
        <taxon>Alteromonadaceae</taxon>
        <taxon>Agarivorans</taxon>
    </lineage>
</organism>
<evidence type="ECO:0000256" key="2">
    <source>
        <dbReference type="ARBA" id="ARBA00012499"/>
    </source>
</evidence>
<keyword evidence="7" id="KW-1185">Reference proteome</keyword>
<dbReference type="PANTHER" id="PTHR10173">
    <property type="entry name" value="METHIONINE SULFOXIDE REDUCTASE"/>
    <property type="match status" value="1"/>
</dbReference>
<evidence type="ECO:0000256" key="3">
    <source>
        <dbReference type="ARBA" id="ARBA00023002"/>
    </source>
</evidence>
<gene>
    <name evidence="6" type="primary">msrB</name>
    <name evidence="6" type="ORF">GCM10007414_01650</name>
</gene>
<sequence>MNKIVKSEQEWRELLSDLAFAVTREGATERPFSGTLLHNNQQGTYHCICCNQTLFSSQAKFDAGCGWPSFDRTAENKAVKFLRDTSHNMERVEVRCSRCDAHLGHVFNDGPTDTKERFCINSAALDFSAENEDEL</sequence>
<evidence type="ECO:0000256" key="1">
    <source>
        <dbReference type="ARBA" id="ARBA00007174"/>
    </source>
</evidence>
<dbReference type="Proteomes" id="UP000651977">
    <property type="component" value="Unassembled WGS sequence"/>
</dbReference>
<dbReference type="EC" id="1.8.4.12" evidence="2"/>
<dbReference type="InterPro" id="IPR028427">
    <property type="entry name" value="Met_Sox_Rdtase_MsrB"/>
</dbReference>
<dbReference type="EMBL" id="BMDY01000001">
    <property type="protein sequence ID" value="GGA92687.1"/>
    <property type="molecule type" value="Genomic_DNA"/>
</dbReference>
<comment type="caution">
    <text evidence="6">The sequence shown here is derived from an EMBL/GenBank/DDBJ whole genome shotgun (WGS) entry which is preliminary data.</text>
</comment>
<evidence type="ECO:0000313" key="6">
    <source>
        <dbReference type="EMBL" id="GGA92687.1"/>
    </source>
</evidence>
<comment type="similarity">
    <text evidence="1">Belongs to the MsrB Met sulfoxide reductase family.</text>
</comment>
<dbReference type="InterPro" id="IPR002579">
    <property type="entry name" value="Met_Sox_Rdtase_MsrB_dom"/>
</dbReference>